<dbReference type="RefSeq" id="WP_189488538.1">
    <property type="nucleotide sequence ID" value="NZ_BMZO01000003.1"/>
</dbReference>
<gene>
    <name evidence="2" type="ORF">GCM10010136_10000</name>
</gene>
<proteinExistence type="predicted"/>
<accession>A0A8J3DM74</accession>
<dbReference type="Proteomes" id="UP000641137">
    <property type="component" value="Unassembled WGS sequence"/>
</dbReference>
<dbReference type="EMBL" id="BMZO01000003">
    <property type="protein sequence ID" value="GHC66700.1"/>
    <property type="molecule type" value="Genomic_DNA"/>
</dbReference>
<evidence type="ECO:0000313" key="3">
    <source>
        <dbReference type="Proteomes" id="UP000641137"/>
    </source>
</evidence>
<organism evidence="2 3">
    <name type="scientific">Limoniibacter endophyticus</name>
    <dbReference type="NCBI Taxonomy" id="1565040"/>
    <lineage>
        <taxon>Bacteria</taxon>
        <taxon>Pseudomonadati</taxon>
        <taxon>Pseudomonadota</taxon>
        <taxon>Alphaproteobacteria</taxon>
        <taxon>Hyphomicrobiales</taxon>
        <taxon>Bartonellaceae</taxon>
        <taxon>Limoniibacter</taxon>
    </lineage>
</organism>
<comment type="caution">
    <text evidence="2">The sequence shown here is derived from an EMBL/GenBank/DDBJ whole genome shotgun (WGS) entry which is preliminary data.</text>
</comment>
<reference evidence="2" key="1">
    <citation type="journal article" date="2014" name="Int. J. Syst. Evol. Microbiol.">
        <title>Complete genome sequence of Corynebacterium casei LMG S-19264T (=DSM 44701T), isolated from a smear-ripened cheese.</title>
        <authorList>
            <consortium name="US DOE Joint Genome Institute (JGI-PGF)"/>
            <person name="Walter F."/>
            <person name="Albersmeier A."/>
            <person name="Kalinowski J."/>
            <person name="Ruckert C."/>
        </authorList>
    </citation>
    <scope>NUCLEOTIDE SEQUENCE</scope>
    <source>
        <strain evidence="2">KCTC 42097</strain>
    </source>
</reference>
<keyword evidence="3" id="KW-1185">Reference proteome</keyword>
<dbReference type="AlphaFoldDB" id="A0A8J3DM74"/>
<reference evidence="2" key="2">
    <citation type="submission" date="2020-09" db="EMBL/GenBank/DDBJ databases">
        <authorList>
            <person name="Sun Q."/>
            <person name="Kim S."/>
        </authorList>
    </citation>
    <scope>NUCLEOTIDE SEQUENCE</scope>
    <source>
        <strain evidence="2">KCTC 42097</strain>
    </source>
</reference>
<name>A0A8J3DM74_9HYPH</name>
<feature type="compositionally biased region" description="Polar residues" evidence="1">
    <location>
        <begin position="103"/>
        <end position="128"/>
    </location>
</feature>
<feature type="region of interest" description="Disordered" evidence="1">
    <location>
        <begin position="102"/>
        <end position="143"/>
    </location>
</feature>
<sequence>MQQDKHAPDSLKYQWRVLSLVVRSRWATGLDKSVAFEIIDNYRKEFKNSRTSLSYLVQATGADRKSVIASTRRLVENGPFSVSRVGAGTRPTEYEIHFDQVRESASSGAEPTTTDNDASSGVQATTGSGVEPTTRAASSGVDTTQTVLHVTAYKADLHDRNIDPAPASPPHAHGLEASAAGSAEDGFEELWRSYGYRQKKADAKEAYRKAAPDTDLHARMVEAAKLWREAWSAQGKPDAPRYTLGKWIDREEFECDPPSVYKPKQKKPTTRREVSRPILPANSNVPPRPSAMTGEIVRADVRGGMLFLSLRDDAGAEREVKIVLESSSQADQEAGQKRFRELLQVVGLDEINDGGDLLGKRLHLTGSGRLKAA</sequence>
<evidence type="ECO:0000313" key="2">
    <source>
        <dbReference type="EMBL" id="GHC66700.1"/>
    </source>
</evidence>
<evidence type="ECO:0000256" key="1">
    <source>
        <dbReference type="SAM" id="MobiDB-lite"/>
    </source>
</evidence>
<protein>
    <submittedName>
        <fullName evidence="2">Uncharacterized protein</fullName>
    </submittedName>
</protein>